<accession>A0ABS3LM00</accession>
<dbReference type="PROSITE" id="PS51007">
    <property type="entry name" value="CYTC"/>
    <property type="match status" value="1"/>
</dbReference>
<evidence type="ECO:0000256" key="4">
    <source>
        <dbReference type="PROSITE-ProRule" id="PRU00433"/>
    </source>
</evidence>
<keyword evidence="3 4" id="KW-0408">Iron</keyword>
<evidence type="ECO:0000256" key="3">
    <source>
        <dbReference type="ARBA" id="ARBA00023004"/>
    </source>
</evidence>
<proteinExistence type="predicted"/>
<feature type="domain" description="Cytochrome c" evidence="6">
    <location>
        <begin position="1"/>
        <end position="110"/>
    </location>
</feature>
<dbReference type="PROSITE" id="PS51257">
    <property type="entry name" value="PROKAR_LIPOPROTEIN"/>
    <property type="match status" value="1"/>
</dbReference>
<dbReference type="Proteomes" id="UP000664399">
    <property type="component" value="Unassembled WGS sequence"/>
</dbReference>
<sequence>MMRRGVMVVVAGFLLTACSPKSPQSLYGNNCGICHHGGDGMPGSVPPLVGRIDKIAATPEGRRYLADVLMHGVSGKIMANGQPYNAEMPPFRYLKDEDVVRILNWLSERSGAASAPTLSAQDIATARGANKSAGQVADEREALNRQHLIP</sequence>
<keyword evidence="1 4" id="KW-0349">Heme</keyword>
<organism evidence="7 8">
    <name type="scientific">Acetobacter suratthaniensis</name>
    <dbReference type="NCBI Taxonomy" id="1502841"/>
    <lineage>
        <taxon>Bacteria</taxon>
        <taxon>Pseudomonadati</taxon>
        <taxon>Pseudomonadota</taxon>
        <taxon>Alphaproteobacteria</taxon>
        <taxon>Acetobacterales</taxon>
        <taxon>Acetobacteraceae</taxon>
        <taxon>Acetobacter</taxon>
    </lineage>
</organism>
<evidence type="ECO:0000313" key="7">
    <source>
        <dbReference type="EMBL" id="MBO1328396.1"/>
    </source>
</evidence>
<dbReference type="RefSeq" id="WP_207854243.1">
    <property type="nucleotide sequence ID" value="NZ_JAFVMG010000006.1"/>
</dbReference>
<keyword evidence="8" id="KW-1185">Reference proteome</keyword>
<dbReference type="Gene3D" id="1.10.760.10">
    <property type="entry name" value="Cytochrome c-like domain"/>
    <property type="match status" value="1"/>
</dbReference>
<dbReference type="InterPro" id="IPR036909">
    <property type="entry name" value="Cyt_c-like_dom_sf"/>
</dbReference>
<evidence type="ECO:0000256" key="5">
    <source>
        <dbReference type="SAM" id="MobiDB-lite"/>
    </source>
</evidence>
<reference evidence="7 8" key="1">
    <citation type="submission" date="2021-03" db="EMBL/GenBank/DDBJ databases">
        <title>The complete genome sequence of Acetobacter suratthaniensis TBRC 1719.</title>
        <authorList>
            <person name="Charoenyingcharoen P."/>
            <person name="Yukphan P."/>
        </authorList>
    </citation>
    <scope>NUCLEOTIDE SEQUENCE [LARGE SCALE GENOMIC DNA]</scope>
    <source>
        <strain evidence="7 8">TBRC 1719</strain>
    </source>
</reference>
<dbReference type="SUPFAM" id="SSF46626">
    <property type="entry name" value="Cytochrome c"/>
    <property type="match status" value="1"/>
</dbReference>
<dbReference type="InterPro" id="IPR009056">
    <property type="entry name" value="Cyt_c-like_dom"/>
</dbReference>
<evidence type="ECO:0000256" key="1">
    <source>
        <dbReference type="ARBA" id="ARBA00022617"/>
    </source>
</evidence>
<feature type="region of interest" description="Disordered" evidence="5">
    <location>
        <begin position="130"/>
        <end position="150"/>
    </location>
</feature>
<evidence type="ECO:0000259" key="6">
    <source>
        <dbReference type="PROSITE" id="PS51007"/>
    </source>
</evidence>
<dbReference type="Pfam" id="PF13442">
    <property type="entry name" value="Cytochrome_CBB3"/>
    <property type="match status" value="1"/>
</dbReference>
<protein>
    <submittedName>
        <fullName evidence="7">Cytochrome c</fullName>
    </submittedName>
</protein>
<keyword evidence="2 4" id="KW-0479">Metal-binding</keyword>
<comment type="caution">
    <text evidence="7">The sequence shown here is derived from an EMBL/GenBank/DDBJ whole genome shotgun (WGS) entry which is preliminary data.</text>
</comment>
<dbReference type="EMBL" id="JAFVMG010000006">
    <property type="protein sequence ID" value="MBO1328396.1"/>
    <property type="molecule type" value="Genomic_DNA"/>
</dbReference>
<evidence type="ECO:0000256" key="2">
    <source>
        <dbReference type="ARBA" id="ARBA00022723"/>
    </source>
</evidence>
<evidence type="ECO:0000313" key="8">
    <source>
        <dbReference type="Proteomes" id="UP000664399"/>
    </source>
</evidence>
<gene>
    <name evidence="7" type="ORF">J2D75_07885</name>
</gene>
<name>A0ABS3LM00_9PROT</name>